<evidence type="ECO:0000256" key="1">
    <source>
        <dbReference type="ARBA" id="ARBA00006717"/>
    </source>
</evidence>
<feature type="active site" description="Tele-phosphohistidine intermediate" evidence="6">
    <location>
        <position position="17"/>
    </location>
</feature>
<dbReference type="InterPro" id="IPR013078">
    <property type="entry name" value="His_Pase_superF_clade-1"/>
</dbReference>
<dbReference type="CDD" id="cd07067">
    <property type="entry name" value="HP_PGM_like"/>
    <property type="match status" value="1"/>
</dbReference>
<dbReference type="PANTHER" id="PTHR11931">
    <property type="entry name" value="PHOSPHOGLYCERATE MUTASE"/>
    <property type="match status" value="1"/>
</dbReference>
<dbReference type="AlphaFoldDB" id="A0A5B9QW79"/>
<dbReference type="SMART" id="SM00855">
    <property type="entry name" value="PGAM"/>
    <property type="match status" value="1"/>
</dbReference>
<evidence type="ECO:0000313" key="8">
    <source>
        <dbReference type="EMBL" id="QEG38203.1"/>
    </source>
</evidence>
<evidence type="ECO:0000256" key="5">
    <source>
        <dbReference type="ARBA" id="ARBA00023235"/>
    </source>
</evidence>
<feature type="binding site" evidence="7">
    <location>
        <position position="67"/>
    </location>
    <ligand>
        <name>substrate</name>
    </ligand>
</feature>
<feature type="binding site" evidence="7">
    <location>
        <begin position="93"/>
        <end position="96"/>
    </location>
    <ligand>
        <name>substrate</name>
    </ligand>
</feature>
<dbReference type="InterPro" id="IPR029033">
    <property type="entry name" value="His_PPase_superfam"/>
</dbReference>
<evidence type="ECO:0000256" key="2">
    <source>
        <dbReference type="ARBA" id="ARBA00012028"/>
    </source>
</evidence>
<sequence>MNDCPMSEQADVVIIRHGEVEPKWKTICYGAMDVPLSVAGLAASQTLANQLAARIRPAAIYHSDLQRTRTLATMLTEACTGRVPIIAEARLRERNYGQWQGRSWDEAYASDSDNFIGLIEAPDTYRPPGGETTSEMQQRIVQWYDECLPQHRSTGPVITISHSGPIAALAGHLRGLHARDWQPWTISNLESLHIHGNHIQRVNPSAAT</sequence>
<organism evidence="8 9">
    <name type="scientific">Roseimaritima ulvae</name>
    <dbReference type="NCBI Taxonomy" id="980254"/>
    <lineage>
        <taxon>Bacteria</taxon>
        <taxon>Pseudomonadati</taxon>
        <taxon>Planctomycetota</taxon>
        <taxon>Planctomycetia</taxon>
        <taxon>Pirellulales</taxon>
        <taxon>Pirellulaceae</taxon>
        <taxon>Roseimaritima</taxon>
    </lineage>
</organism>
<dbReference type="GO" id="GO:0016787">
    <property type="term" value="F:hydrolase activity"/>
    <property type="evidence" value="ECO:0007669"/>
    <property type="project" value="UniProtKB-KW"/>
</dbReference>
<dbReference type="SUPFAM" id="SSF53254">
    <property type="entry name" value="Phosphoglycerate mutase-like"/>
    <property type="match status" value="1"/>
</dbReference>
<keyword evidence="5" id="KW-0413">Isomerase</keyword>
<dbReference type="Gene3D" id="3.40.50.1240">
    <property type="entry name" value="Phosphoglycerate mutase-like"/>
    <property type="match status" value="1"/>
</dbReference>
<comment type="similarity">
    <text evidence="1">Belongs to the phosphoglycerate mutase family. BPG-dependent PGAM subfamily.</text>
</comment>
<dbReference type="KEGG" id="rul:UC8_01570"/>
<keyword evidence="9" id="KW-1185">Reference proteome</keyword>
<evidence type="ECO:0000256" key="3">
    <source>
        <dbReference type="ARBA" id="ARBA00022432"/>
    </source>
</evidence>
<dbReference type="Proteomes" id="UP000325286">
    <property type="component" value="Chromosome"/>
</dbReference>
<evidence type="ECO:0000256" key="6">
    <source>
        <dbReference type="PIRSR" id="PIRSR613078-1"/>
    </source>
</evidence>
<name>A0A5B9QW79_9BACT</name>
<keyword evidence="8" id="KW-0378">Hydrolase</keyword>
<dbReference type="RefSeq" id="WP_162275932.1">
    <property type="nucleotide sequence ID" value="NZ_CP042914.1"/>
</dbReference>
<reference evidence="8 9" key="1">
    <citation type="submission" date="2019-08" db="EMBL/GenBank/DDBJ databases">
        <title>Deep-cultivation of Planctomycetes and their phenomic and genomic characterization uncovers novel biology.</title>
        <authorList>
            <person name="Wiegand S."/>
            <person name="Jogler M."/>
            <person name="Boedeker C."/>
            <person name="Pinto D."/>
            <person name="Vollmers J."/>
            <person name="Rivas-Marin E."/>
            <person name="Kohn T."/>
            <person name="Peeters S.H."/>
            <person name="Heuer A."/>
            <person name="Rast P."/>
            <person name="Oberbeckmann S."/>
            <person name="Bunk B."/>
            <person name="Jeske O."/>
            <person name="Meyerdierks A."/>
            <person name="Storesund J.E."/>
            <person name="Kallscheuer N."/>
            <person name="Luecker S."/>
            <person name="Lage O.M."/>
            <person name="Pohl T."/>
            <person name="Merkel B.J."/>
            <person name="Hornburger P."/>
            <person name="Mueller R.-W."/>
            <person name="Bruemmer F."/>
            <person name="Labrenz M."/>
            <person name="Spormann A.M."/>
            <person name="Op den Camp H."/>
            <person name="Overmann J."/>
            <person name="Amann R."/>
            <person name="Jetten M.S.M."/>
            <person name="Mascher T."/>
            <person name="Medema M.H."/>
            <person name="Devos D.P."/>
            <person name="Kaster A.-K."/>
            <person name="Ovreas L."/>
            <person name="Rohde M."/>
            <person name="Galperin M.Y."/>
            <person name="Jogler C."/>
        </authorList>
    </citation>
    <scope>NUCLEOTIDE SEQUENCE [LARGE SCALE GENOMIC DNA]</scope>
    <source>
        <strain evidence="8 9">UC8</strain>
    </source>
</reference>
<feature type="active site" description="Proton donor/acceptor" evidence="6">
    <location>
        <position position="93"/>
    </location>
</feature>
<evidence type="ECO:0000256" key="7">
    <source>
        <dbReference type="PIRSR" id="PIRSR613078-2"/>
    </source>
</evidence>
<proteinExistence type="inferred from homology"/>
<keyword evidence="3" id="KW-0312">Gluconeogenesis</keyword>
<keyword evidence="4" id="KW-0324">Glycolysis</keyword>
<dbReference type="EMBL" id="CP042914">
    <property type="protein sequence ID" value="QEG38203.1"/>
    <property type="molecule type" value="Genomic_DNA"/>
</dbReference>
<dbReference type="GO" id="GO:0006094">
    <property type="term" value="P:gluconeogenesis"/>
    <property type="evidence" value="ECO:0007669"/>
    <property type="project" value="UniProtKB-KW"/>
</dbReference>
<protein>
    <recommendedName>
        <fullName evidence="2">phosphoglycerate mutase (2,3-diphosphoglycerate-dependent)</fullName>
        <ecNumber evidence="2">5.4.2.11</ecNumber>
    </recommendedName>
</protein>
<dbReference type="EC" id="5.4.2.11" evidence="2"/>
<dbReference type="InterPro" id="IPR005952">
    <property type="entry name" value="Phosphogly_mut1"/>
</dbReference>
<dbReference type="GO" id="GO:0004619">
    <property type="term" value="F:phosphoglycerate mutase activity"/>
    <property type="evidence" value="ECO:0007669"/>
    <property type="project" value="UniProtKB-EC"/>
</dbReference>
<evidence type="ECO:0000313" key="9">
    <source>
        <dbReference type="Proteomes" id="UP000325286"/>
    </source>
</evidence>
<dbReference type="Pfam" id="PF00300">
    <property type="entry name" value="His_Phos_1"/>
    <property type="match status" value="1"/>
</dbReference>
<evidence type="ECO:0000256" key="4">
    <source>
        <dbReference type="ARBA" id="ARBA00023152"/>
    </source>
</evidence>
<gene>
    <name evidence="8" type="primary">pspA_1</name>
    <name evidence="8" type="ORF">UC8_01570</name>
</gene>
<accession>A0A5B9QW79</accession>
<dbReference type="GO" id="GO:0006096">
    <property type="term" value="P:glycolytic process"/>
    <property type="evidence" value="ECO:0007669"/>
    <property type="project" value="UniProtKB-KW"/>
</dbReference>